<protein>
    <submittedName>
        <fullName evidence="3">Methyltransferase domain-containing protein</fullName>
    </submittedName>
</protein>
<dbReference type="PANTHER" id="PTHR43667">
    <property type="entry name" value="CYCLOPROPANE-FATTY-ACYL-PHOSPHOLIPID SYNTHASE"/>
    <property type="match status" value="1"/>
</dbReference>
<dbReference type="AlphaFoldDB" id="A0A934R4Q8"/>
<evidence type="ECO:0000259" key="1">
    <source>
        <dbReference type="Pfam" id="PF10119"/>
    </source>
</evidence>
<dbReference type="RefSeq" id="WP_200351823.1">
    <property type="nucleotide sequence ID" value="NZ_BAABHZ010000006.1"/>
</dbReference>
<dbReference type="InterPro" id="IPR029063">
    <property type="entry name" value="SAM-dependent_MTases_sf"/>
</dbReference>
<dbReference type="GO" id="GO:0008168">
    <property type="term" value="F:methyltransferase activity"/>
    <property type="evidence" value="ECO:0007669"/>
    <property type="project" value="UniProtKB-KW"/>
</dbReference>
<dbReference type="InterPro" id="IPR041698">
    <property type="entry name" value="Methyltransf_25"/>
</dbReference>
<dbReference type="Pfam" id="PF13649">
    <property type="entry name" value="Methyltransf_25"/>
    <property type="match status" value="1"/>
</dbReference>
<dbReference type="GO" id="GO:0032259">
    <property type="term" value="P:methylation"/>
    <property type="evidence" value="ECO:0007669"/>
    <property type="project" value="UniProtKB-KW"/>
</dbReference>
<dbReference type="CDD" id="cd02440">
    <property type="entry name" value="AdoMet_MTases"/>
    <property type="match status" value="1"/>
</dbReference>
<dbReference type="Proteomes" id="UP000600139">
    <property type="component" value="Unassembled WGS sequence"/>
</dbReference>
<reference evidence="3" key="1">
    <citation type="submission" date="2021-01" db="EMBL/GenBank/DDBJ databases">
        <title>Modified the classification status of verrucomicrobia.</title>
        <authorList>
            <person name="Feng X."/>
        </authorList>
    </citation>
    <scope>NUCLEOTIDE SEQUENCE</scope>
    <source>
        <strain evidence="3">JCM 18052</strain>
    </source>
</reference>
<accession>A0A934R4Q8</accession>
<feature type="domain" description="Methyltransferase" evidence="2">
    <location>
        <begin position="46"/>
        <end position="143"/>
    </location>
</feature>
<comment type="caution">
    <text evidence="3">The sequence shown here is derived from an EMBL/GenBank/DDBJ whole genome shotgun (WGS) entry which is preliminary data.</text>
</comment>
<dbReference type="InterPro" id="IPR050723">
    <property type="entry name" value="CFA/CMAS"/>
</dbReference>
<feature type="domain" description="Methyltransferase regulatory" evidence="1">
    <location>
        <begin position="206"/>
        <end position="287"/>
    </location>
</feature>
<dbReference type="Gene3D" id="3.40.50.150">
    <property type="entry name" value="Vaccinia Virus protein VP39"/>
    <property type="match status" value="1"/>
</dbReference>
<keyword evidence="3" id="KW-0489">Methyltransferase</keyword>
<dbReference type="EMBL" id="JAENIK010000011">
    <property type="protein sequence ID" value="MBK1816899.1"/>
    <property type="molecule type" value="Genomic_DNA"/>
</dbReference>
<evidence type="ECO:0000259" key="2">
    <source>
        <dbReference type="Pfam" id="PF13649"/>
    </source>
</evidence>
<evidence type="ECO:0000313" key="4">
    <source>
        <dbReference type="Proteomes" id="UP000600139"/>
    </source>
</evidence>
<dbReference type="PANTHER" id="PTHR43667:SF2">
    <property type="entry name" value="FATTY ACID C-METHYL TRANSFERASE"/>
    <property type="match status" value="1"/>
</dbReference>
<dbReference type="SUPFAM" id="SSF53335">
    <property type="entry name" value="S-adenosyl-L-methionine-dependent methyltransferases"/>
    <property type="match status" value="1"/>
</dbReference>
<name>A0A934R4Q8_9BACT</name>
<gene>
    <name evidence="3" type="ORF">JIN84_14835</name>
</gene>
<keyword evidence="4" id="KW-1185">Reference proteome</keyword>
<organism evidence="3 4">
    <name type="scientific">Luteolibacter yonseiensis</name>
    <dbReference type="NCBI Taxonomy" id="1144680"/>
    <lineage>
        <taxon>Bacteria</taxon>
        <taxon>Pseudomonadati</taxon>
        <taxon>Verrucomicrobiota</taxon>
        <taxon>Verrucomicrobiia</taxon>
        <taxon>Verrucomicrobiales</taxon>
        <taxon>Verrucomicrobiaceae</taxon>
        <taxon>Luteolibacter</taxon>
    </lineage>
</organism>
<proteinExistence type="predicted"/>
<dbReference type="InterPro" id="IPR018773">
    <property type="entry name" value="MeTrfase_reg_dom_prd"/>
</dbReference>
<dbReference type="Pfam" id="PF10119">
    <property type="entry name" value="MethyTransf_Reg"/>
    <property type="match status" value="1"/>
</dbReference>
<keyword evidence="3" id="KW-0808">Transferase</keyword>
<evidence type="ECO:0000313" key="3">
    <source>
        <dbReference type="EMBL" id="MBK1816899.1"/>
    </source>
</evidence>
<sequence length="452" mass="49046">MSDVIHQLYQEQVYPPMSHPLSDPAMSAVAARIGGLDVKHPRGARILEIGCCSGHNLIPLAMRWPESDFIGIDLAERSIDEANERAVAAGVTNVVFHAADLTTYEPEGGPFDFIIAHGFFSWVPDAVKAALLVFCRRHLAPSGIATVSFNLESGWKPRRPVIAKVRAIQQAGGGDLVSCLLLLKELTPAGNPEAAIIDDMLAKGPAILAFDDFGPVNDAWPLDRFAQAAANAGLRWLGETDPGGNIPSNLGAETLAKLEARATDPLDFQMAVDEAAGRTFRSGVLCREDAPIAPRVPSGLMLDLAVRASHPPDDPEEIELFQVIDSFAPACVEMEEVLHCLPGRDGKWIARQLFTGITRGWVSPRIESLHYDPEPPAFPGLDAFRLLCARNHLPLVDAWHKPCAFPTAHYQVLAAMDGGRSIEELAAFSKTRCPELAFAPWLSHLARRGMFA</sequence>